<evidence type="ECO:0000313" key="1">
    <source>
        <dbReference type="EMBL" id="KAK7272484.1"/>
    </source>
</evidence>
<comment type="caution">
    <text evidence="1">The sequence shown here is derived from an EMBL/GenBank/DDBJ whole genome shotgun (WGS) entry which is preliminary data.</text>
</comment>
<sequence length="155" mass="18397">MRFSLSPLTVVIFLDDTRYEGLRVGFVLRLSNESDETLGFHRRRREVMEYVREKPSFSSVRTTHKASFFLVNEAEDQAGYERIRKQWLREKEQIQSNEPLEIIYNYWDETDHRRVIQSSEELNGVVSVDGLKNLRRKLDEEGERQEPKAKISSDN</sequence>
<dbReference type="Proteomes" id="UP001359559">
    <property type="component" value="Unassembled WGS sequence"/>
</dbReference>
<accession>A0AAN9IBX7</accession>
<reference evidence="1 2" key="1">
    <citation type="submission" date="2024-01" db="EMBL/GenBank/DDBJ databases">
        <title>The genomes of 5 underutilized Papilionoideae crops provide insights into root nodulation and disease resistance.</title>
        <authorList>
            <person name="Yuan L."/>
        </authorList>
    </citation>
    <scope>NUCLEOTIDE SEQUENCE [LARGE SCALE GENOMIC DNA]</scope>
    <source>
        <strain evidence="1">LY-2023</strain>
        <tissue evidence="1">Leaf</tissue>
    </source>
</reference>
<dbReference type="AlphaFoldDB" id="A0AAN9IBX7"/>
<keyword evidence="2" id="KW-1185">Reference proteome</keyword>
<dbReference type="EMBL" id="JAYKXN010000007">
    <property type="protein sequence ID" value="KAK7272484.1"/>
    <property type="molecule type" value="Genomic_DNA"/>
</dbReference>
<proteinExistence type="predicted"/>
<organism evidence="1 2">
    <name type="scientific">Clitoria ternatea</name>
    <name type="common">Butterfly pea</name>
    <dbReference type="NCBI Taxonomy" id="43366"/>
    <lineage>
        <taxon>Eukaryota</taxon>
        <taxon>Viridiplantae</taxon>
        <taxon>Streptophyta</taxon>
        <taxon>Embryophyta</taxon>
        <taxon>Tracheophyta</taxon>
        <taxon>Spermatophyta</taxon>
        <taxon>Magnoliopsida</taxon>
        <taxon>eudicotyledons</taxon>
        <taxon>Gunneridae</taxon>
        <taxon>Pentapetalae</taxon>
        <taxon>rosids</taxon>
        <taxon>fabids</taxon>
        <taxon>Fabales</taxon>
        <taxon>Fabaceae</taxon>
        <taxon>Papilionoideae</taxon>
        <taxon>50 kb inversion clade</taxon>
        <taxon>NPAAA clade</taxon>
        <taxon>indigoferoid/millettioid clade</taxon>
        <taxon>Phaseoleae</taxon>
        <taxon>Clitoria</taxon>
    </lineage>
</organism>
<name>A0AAN9IBX7_CLITE</name>
<protein>
    <submittedName>
        <fullName evidence="1">Uncharacterized protein</fullName>
    </submittedName>
</protein>
<evidence type="ECO:0000313" key="2">
    <source>
        <dbReference type="Proteomes" id="UP001359559"/>
    </source>
</evidence>
<gene>
    <name evidence="1" type="ORF">RJT34_29104</name>
</gene>